<sequence length="346" mass="38612">MLPWPASSRGLSAIEKVWGQIGLQLRLAASTVDLEGYLYQLWQDLSKEHIRRLYASMAFYIATCPRAKGLKSRSGQGHGGRAVNLLASHQGYPGSIPGRATPDFRMWELCWVMPMVGGLSWGSPLDVKSRRSLFTRSPDEGRGKREILEKTHKPAVSSGMFPTCDNLGTTPPGIEPSSPMWETSSLATTSPLHLTEMMVKYFFKRCFHCYKLVHRKCDYISIYICGKIIVSETGVLNNFMVTKHAKNLSATFPCMHEGDAEETCEHAPVHQDLLAPSGMNSENLATAFVLLPRLESRWGWNEVRMHQRRNARVGKLETPEKKTRHPAASSGMIPELQKSGNDPVGD</sequence>
<dbReference type="Proteomes" id="UP001159363">
    <property type="component" value="Chromosome X"/>
</dbReference>
<evidence type="ECO:0000313" key="2">
    <source>
        <dbReference type="EMBL" id="KAJ8885672.1"/>
    </source>
</evidence>
<name>A0ABQ9HMX0_9NEOP</name>
<feature type="region of interest" description="Disordered" evidence="1">
    <location>
        <begin position="311"/>
        <end position="346"/>
    </location>
</feature>
<keyword evidence="3" id="KW-1185">Reference proteome</keyword>
<dbReference type="InterPro" id="IPR036397">
    <property type="entry name" value="RNaseH_sf"/>
</dbReference>
<comment type="caution">
    <text evidence="2">The sequence shown here is derived from an EMBL/GenBank/DDBJ whole genome shotgun (WGS) entry which is preliminary data.</text>
</comment>
<proteinExistence type="predicted"/>
<dbReference type="EMBL" id="JARBHB010000004">
    <property type="protein sequence ID" value="KAJ8885672.1"/>
    <property type="molecule type" value="Genomic_DNA"/>
</dbReference>
<accession>A0ABQ9HMX0</accession>
<organism evidence="2 3">
    <name type="scientific">Dryococelus australis</name>
    <dbReference type="NCBI Taxonomy" id="614101"/>
    <lineage>
        <taxon>Eukaryota</taxon>
        <taxon>Metazoa</taxon>
        <taxon>Ecdysozoa</taxon>
        <taxon>Arthropoda</taxon>
        <taxon>Hexapoda</taxon>
        <taxon>Insecta</taxon>
        <taxon>Pterygota</taxon>
        <taxon>Neoptera</taxon>
        <taxon>Polyneoptera</taxon>
        <taxon>Phasmatodea</taxon>
        <taxon>Verophasmatodea</taxon>
        <taxon>Anareolatae</taxon>
        <taxon>Phasmatidae</taxon>
        <taxon>Eurycanthinae</taxon>
        <taxon>Dryococelus</taxon>
    </lineage>
</organism>
<reference evidence="2 3" key="1">
    <citation type="submission" date="2023-02" db="EMBL/GenBank/DDBJ databases">
        <title>LHISI_Scaffold_Assembly.</title>
        <authorList>
            <person name="Stuart O.P."/>
            <person name="Cleave R."/>
            <person name="Magrath M.J.L."/>
            <person name="Mikheyev A.S."/>
        </authorList>
    </citation>
    <scope>NUCLEOTIDE SEQUENCE [LARGE SCALE GENOMIC DNA]</scope>
    <source>
        <strain evidence="2">Daus_M_001</strain>
        <tissue evidence="2">Leg muscle</tissue>
    </source>
</reference>
<dbReference type="Gene3D" id="3.30.420.10">
    <property type="entry name" value="Ribonuclease H-like superfamily/Ribonuclease H"/>
    <property type="match status" value="1"/>
</dbReference>
<protein>
    <submittedName>
        <fullName evidence="2">Uncharacterized protein</fullName>
    </submittedName>
</protein>
<evidence type="ECO:0000313" key="3">
    <source>
        <dbReference type="Proteomes" id="UP001159363"/>
    </source>
</evidence>
<evidence type="ECO:0000256" key="1">
    <source>
        <dbReference type="SAM" id="MobiDB-lite"/>
    </source>
</evidence>
<gene>
    <name evidence="2" type="ORF">PR048_011870</name>
</gene>